<dbReference type="PANTHER" id="PTHR15926">
    <property type="entry name" value="ALL-TRANS RETINOIC ACID-INDUCED DIFFERENTIATION FACTOR"/>
    <property type="match status" value="1"/>
</dbReference>
<evidence type="ECO:0000259" key="3">
    <source>
        <dbReference type="PROSITE" id="PS50026"/>
    </source>
</evidence>
<dbReference type="PROSITE" id="PS00022">
    <property type="entry name" value="EGF_1"/>
    <property type="match status" value="1"/>
</dbReference>
<dbReference type="Gene3D" id="3.80.10.10">
    <property type="entry name" value="Ribonuclease Inhibitor"/>
    <property type="match status" value="1"/>
</dbReference>
<dbReference type="Proteomes" id="UP000824782">
    <property type="component" value="Unassembled WGS sequence"/>
</dbReference>
<dbReference type="PROSITE" id="PS50026">
    <property type="entry name" value="EGF_3"/>
    <property type="match status" value="1"/>
</dbReference>
<evidence type="ECO:0000256" key="2">
    <source>
        <dbReference type="SAM" id="Phobius"/>
    </source>
</evidence>
<comment type="caution">
    <text evidence="1">Lacks conserved residue(s) required for the propagation of feature annotation.</text>
</comment>
<keyword evidence="1" id="KW-1015">Disulfide bond</keyword>
<accession>A0AAV6YYX8</accession>
<name>A0AAV6YYX8_ENGPU</name>
<evidence type="ECO:0000313" key="4">
    <source>
        <dbReference type="EMBL" id="KAG8540230.1"/>
    </source>
</evidence>
<reference evidence="4" key="1">
    <citation type="thesis" date="2020" institute="ProQuest LLC" country="789 East Eisenhower Parkway, Ann Arbor, MI, USA">
        <title>Comparative Genomics and Chromosome Evolution.</title>
        <authorList>
            <person name="Mudd A.B."/>
        </authorList>
    </citation>
    <scope>NUCLEOTIDE SEQUENCE</scope>
    <source>
        <strain evidence="4">237g6f4</strain>
        <tissue evidence="4">Blood</tissue>
    </source>
</reference>
<keyword evidence="2" id="KW-0812">Transmembrane</keyword>
<dbReference type="InterPro" id="IPR000742">
    <property type="entry name" value="EGF"/>
</dbReference>
<keyword evidence="1" id="KW-0245">EGF-like domain</keyword>
<dbReference type="PANTHER" id="PTHR15926:SF1">
    <property type="entry name" value="ALL-TRANS RETINOIC ACID-INDUCED DIFFERENTIATION FACTOR"/>
    <property type="match status" value="1"/>
</dbReference>
<dbReference type="AlphaFoldDB" id="A0AAV6YYX8"/>
<keyword evidence="2" id="KW-0472">Membrane</keyword>
<keyword evidence="2" id="KW-1133">Transmembrane helix</keyword>
<dbReference type="SUPFAM" id="SSF52058">
    <property type="entry name" value="L domain-like"/>
    <property type="match status" value="1"/>
</dbReference>
<feature type="transmembrane region" description="Helical" evidence="2">
    <location>
        <begin position="130"/>
        <end position="149"/>
    </location>
</feature>
<protein>
    <recommendedName>
        <fullName evidence="3">EGF-like domain-containing protein</fullName>
    </recommendedName>
</protein>
<comment type="caution">
    <text evidence="4">The sequence shown here is derived from an EMBL/GenBank/DDBJ whole genome shotgun (WGS) entry which is preliminary data.</text>
</comment>
<gene>
    <name evidence="4" type="ORF">GDO81_019677</name>
</gene>
<evidence type="ECO:0000256" key="1">
    <source>
        <dbReference type="PROSITE-ProRule" id="PRU00076"/>
    </source>
</evidence>
<dbReference type="PROSITE" id="PS01186">
    <property type="entry name" value="EGF_2"/>
    <property type="match status" value="1"/>
</dbReference>
<proteinExistence type="predicted"/>
<evidence type="ECO:0000313" key="5">
    <source>
        <dbReference type="Proteomes" id="UP000824782"/>
    </source>
</evidence>
<feature type="non-terminal residue" evidence="4">
    <location>
        <position position="1"/>
    </location>
</feature>
<feature type="domain" description="EGF-like" evidence="3">
    <location>
        <begin position="80"/>
        <end position="122"/>
    </location>
</feature>
<feature type="disulfide bond" evidence="1">
    <location>
        <begin position="112"/>
        <end position="121"/>
    </location>
</feature>
<dbReference type="InterPro" id="IPR032675">
    <property type="entry name" value="LRR_dom_sf"/>
</dbReference>
<dbReference type="GO" id="GO:0045669">
    <property type="term" value="P:positive regulation of osteoblast differentiation"/>
    <property type="evidence" value="ECO:0007669"/>
    <property type="project" value="TreeGrafter"/>
</dbReference>
<dbReference type="InterPro" id="IPR042350">
    <property type="entry name" value="ATRAID"/>
</dbReference>
<sequence>IRLDLHNCSLSHLDPSPHLTSELVAIDLSQNPLQDLPQDLFQGLSGLEYIALPPNISCPGGDGVWINVSITDDVRICQEQRDGCNSTGEQVSLCPENSLCAPGGPGYTQCICAPGFKGYKCMREGSFPTLLFFGVLASVTLSLSILLWCTQRKKVKSQ</sequence>
<keyword evidence="5" id="KW-1185">Reference proteome</keyword>
<dbReference type="EMBL" id="WNYA01011099">
    <property type="protein sequence ID" value="KAG8540230.1"/>
    <property type="molecule type" value="Genomic_DNA"/>
</dbReference>
<organism evidence="4 5">
    <name type="scientific">Engystomops pustulosus</name>
    <name type="common">Tungara frog</name>
    <name type="synonym">Physalaemus pustulosus</name>
    <dbReference type="NCBI Taxonomy" id="76066"/>
    <lineage>
        <taxon>Eukaryota</taxon>
        <taxon>Metazoa</taxon>
        <taxon>Chordata</taxon>
        <taxon>Craniata</taxon>
        <taxon>Vertebrata</taxon>
        <taxon>Euteleostomi</taxon>
        <taxon>Amphibia</taxon>
        <taxon>Batrachia</taxon>
        <taxon>Anura</taxon>
        <taxon>Neobatrachia</taxon>
        <taxon>Hyloidea</taxon>
        <taxon>Leptodactylidae</taxon>
        <taxon>Leiuperinae</taxon>
        <taxon>Engystomops</taxon>
    </lineage>
</organism>